<sequence length="422" mass="47887">MGIELAPGNNQVGVNFAEFNLPAEVILLDSFNTTNQRLLIVGEEEDDFFGKTSATGYSRMYINSNDDRPRSEAILDSMFFTLDVVSVNGVNLDDPKYYSVHRLAEPILDTIYYNFNTLIYEEEPIAFEEIIFGETKDTTLNLQVDEVFSEEIFGKMKRGPELENIFNFRDYFPGVAIKAREGDNTTVGINLGINTALVAYFHYDGDTVAENYRISTLSSRSFNGVQNDRTGTPTQIVSERGQNYDVGDIVGAKANLGMVIKLDTSPISEFLDSLSGIVFNQVTFELEEIEEYPETQNPLFSGYLLFTDEENNFIYKGEEISPLTVQRTGQPQVEEDENGNLSPLNRAPAQLVFNETTDSYVTDLTSHINALFREQLNLRDWIFYGGIYSKRSTLEDDFKRSLRQMKINKNNIKVKAIYSTMR</sequence>
<dbReference type="InterPro" id="IPR025366">
    <property type="entry name" value="DUF4270"/>
</dbReference>
<protein>
    <recommendedName>
        <fullName evidence="3">DUF4270 domain-containing protein</fullName>
    </recommendedName>
</protein>
<dbReference type="RefSeq" id="WP_169712724.1">
    <property type="nucleotide sequence ID" value="NZ_FNAC01000010.1"/>
</dbReference>
<name>A0A1G6QRB2_9BACT</name>
<keyword evidence="2" id="KW-1185">Reference proteome</keyword>
<dbReference type="Pfam" id="PF14092">
    <property type="entry name" value="DUF4270"/>
    <property type="match status" value="1"/>
</dbReference>
<dbReference type="AlphaFoldDB" id="A0A1G6QRB2"/>
<reference evidence="2" key="1">
    <citation type="submission" date="2016-10" db="EMBL/GenBank/DDBJ databases">
        <authorList>
            <person name="Varghese N."/>
            <person name="Submissions S."/>
        </authorList>
    </citation>
    <scope>NUCLEOTIDE SEQUENCE [LARGE SCALE GENOMIC DNA]</scope>
    <source>
        <strain evidence="2">DSM 23095</strain>
    </source>
</reference>
<organism evidence="1 2">
    <name type="scientific">Algoriphagus faecimaris</name>
    <dbReference type="NCBI Taxonomy" id="686796"/>
    <lineage>
        <taxon>Bacteria</taxon>
        <taxon>Pseudomonadati</taxon>
        <taxon>Bacteroidota</taxon>
        <taxon>Cytophagia</taxon>
        <taxon>Cytophagales</taxon>
        <taxon>Cyclobacteriaceae</taxon>
        <taxon>Algoriphagus</taxon>
    </lineage>
</organism>
<dbReference type="EMBL" id="FNAC01000010">
    <property type="protein sequence ID" value="SDC94801.1"/>
    <property type="molecule type" value="Genomic_DNA"/>
</dbReference>
<evidence type="ECO:0000313" key="2">
    <source>
        <dbReference type="Proteomes" id="UP000199060"/>
    </source>
</evidence>
<evidence type="ECO:0000313" key="1">
    <source>
        <dbReference type="EMBL" id="SDC94801.1"/>
    </source>
</evidence>
<gene>
    <name evidence="1" type="ORF">SAMN04488104_101035</name>
</gene>
<proteinExistence type="predicted"/>
<accession>A0A1G6QRB2</accession>
<evidence type="ECO:0008006" key="3">
    <source>
        <dbReference type="Google" id="ProtNLM"/>
    </source>
</evidence>
<dbReference type="STRING" id="686796.SAMN04488104_101035"/>
<dbReference type="Proteomes" id="UP000199060">
    <property type="component" value="Unassembled WGS sequence"/>
</dbReference>